<keyword evidence="2" id="KW-0808">Transferase</keyword>
<dbReference type="AlphaFoldDB" id="A0A1H3WWI2"/>
<dbReference type="CDD" id="cd00038">
    <property type="entry name" value="CAP_ED"/>
    <property type="match status" value="1"/>
</dbReference>
<dbReference type="Proteomes" id="UP000199656">
    <property type="component" value="Unassembled WGS sequence"/>
</dbReference>
<protein>
    <submittedName>
        <fullName evidence="2">cAMP-binding domain of CRP or a regulatory subunit of cAMP-dependent protein kinases</fullName>
    </submittedName>
</protein>
<dbReference type="STRING" id="408074.SAMN05660909_00073"/>
<proteinExistence type="predicted"/>
<dbReference type="InterPro" id="IPR000595">
    <property type="entry name" value="cNMP-bd_dom"/>
</dbReference>
<dbReference type="OrthoDB" id="758145at2"/>
<evidence type="ECO:0000313" key="2">
    <source>
        <dbReference type="EMBL" id="SDZ90558.1"/>
    </source>
</evidence>
<keyword evidence="2" id="KW-0418">Kinase</keyword>
<organism evidence="2 3">
    <name type="scientific">Chitinophaga terrae</name>
    <name type="common">ex Kim and Jung 2007</name>
    <dbReference type="NCBI Taxonomy" id="408074"/>
    <lineage>
        <taxon>Bacteria</taxon>
        <taxon>Pseudomonadati</taxon>
        <taxon>Bacteroidota</taxon>
        <taxon>Chitinophagia</taxon>
        <taxon>Chitinophagales</taxon>
        <taxon>Chitinophagaceae</taxon>
        <taxon>Chitinophaga</taxon>
    </lineage>
</organism>
<keyword evidence="3" id="KW-1185">Reference proteome</keyword>
<evidence type="ECO:0000259" key="1">
    <source>
        <dbReference type="PROSITE" id="PS50042"/>
    </source>
</evidence>
<evidence type="ECO:0000313" key="3">
    <source>
        <dbReference type="Proteomes" id="UP000199656"/>
    </source>
</evidence>
<dbReference type="PANTHER" id="PTHR24567:SF76">
    <property type="entry name" value="CYCLIC NUCLEOTIDE-BINDING DOMAIN PROTEIN"/>
    <property type="match status" value="1"/>
</dbReference>
<dbReference type="GO" id="GO:0003700">
    <property type="term" value="F:DNA-binding transcription factor activity"/>
    <property type="evidence" value="ECO:0007669"/>
    <property type="project" value="TreeGrafter"/>
</dbReference>
<name>A0A1H3WWI2_9BACT</name>
<dbReference type="RefSeq" id="WP_089757457.1">
    <property type="nucleotide sequence ID" value="NZ_BKAT01000015.1"/>
</dbReference>
<dbReference type="InterPro" id="IPR014710">
    <property type="entry name" value="RmlC-like_jellyroll"/>
</dbReference>
<gene>
    <name evidence="2" type="ORF">SAMN05660909_00073</name>
</gene>
<dbReference type="GO" id="GO:0005829">
    <property type="term" value="C:cytosol"/>
    <property type="evidence" value="ECO:0007669"/>
    <property type="project" value="TreeGrafter"/>
</dbReference>
<dbReference type="InterPro" id="IPR018490">
    <property type="entry name" value="cNMP-bd_dom_sf"/>
</dbReference>
<dbReference type="SUPFAM" id="SSF51206">
    <property type="entry name" value="cAMP-binding domain-like"/>
    <property type="match status" value="1"/>
</dbReference>
<accession>A0A1H3WWI2</accession>
<dbReference type="Pfam" id="PF00027">
    <property type="entry name" value="cNMP_binding"/>
    <property type="match status" value="1"/>
</dbReference>
<feature type="domain" description="Cyclic nucleotide-binding" evidence="1">
    <location>
        <begin position="15"/>
        <end position="118"/>
    </location>
</feature>
<dbReference type="Gene3D" id="2.60.120.10">
    <property type="entry name" value="Jelly Rolls"/>
    <property type="match status" value="1"/>
</dbReference>
<dbReference type="PANTHER" id="PTHR24567">
    <property type="entry name" value="CRP FAMILY TRANSCRIPTIONAL REGULATORY PROTEIN"/>
    <property type="match status" value="1"/>
</dbReference>
<dbReference type="EMBL" id="FNRL01000001">
    <property type="protein sequence ID" value="SDZ90558.1"/>
    <property type="molecule type" value="Genomic_DNA"/>
</dbReference>
<reference evidence="3" key="1">
    <citation type="submission" date="2016-10" db="EMBL/GenBank/DDBJ databases">
        <authorList>
            <person name="Varghese N."/>
            <person name="Submissions S."/>
        </authorList>
    </citation>
    <scope>NUCLEOTIDE SEQUENCE [LARGE SCALE GENOMIC DNA]</scope>
    <source>
        <strain evidence="3">DSM 23920</strain>
    </source>
</reference>
<dbReference type="GO" id="GO:0016301">
    <property type="term" value="F:kinase activity"/>
    <property type="evidence" value="ECO:0007669"/>
    <property type="project" value="UniProtKB-KW"/>
</dbReference>
<dbReference type="InterPro" id="IPR050397">
    <property type="entry name" value="Env_Response_Regulators"/>
</dbReference>
<sequence length="194" mass="22008">MEKELFNPLFNFLNLFTSISKDEQELISSHLEFRRVNEGEILLAQGKIARELFFVVDGVLKITSISEKGNEVVLFFLRRNQFCTILRSYTGNTQAAEGIAAACNSELIVISRAAFDKLNKAIPYFKSLLDGIMQQGLLDKIQTRNELTGEDASTRYKKFLVRNPDIALRVPLSDVASYLGITQQSLSRIRRNLK</sequence>
<dbReference type="PROSITE" id="PS50042">
    <property type="entry name" value="CNMP_BINDING_3"/>
    <property type="match status" value="1"/>
</dbReference>
<dbReference type="SMART" id="SM00100">
    <property type="entry name" value="cNMP"/>
    <property type="match status" value="1"/>
</dbReference>